<evidence type="ECO:0000256" key="3">
    <source>
        <dbReference type="ARBA" id="ARBA00022801"/>
    </source>
</evidence>
<dbReference type="InterPro" id="IPR018114">
    <property type="entry name" value="TRYPSIN_HIS"/>
</dbReference>
<dbReference type="PROSITE" id="PS00135">
    <property type="entry name" value="TRYPSIN_SER"/>
    <property type="match status" value="1"/>
</dbReference>
<dbReference type="GO" id="GO:0004252">
    <property type="term" value="F:serine-type endopeptidase activity"/>
    <property type="evidence" value="ECO:0007669"/>
    <property type="project" value="InterPro"/>
</dbReference>
<evidence type="ECO:0000256" key="7">
    <source>
        <dbReference type="RuleBase" id="RU363034"/>
    </source>
</evidence>
<dbReference type="PROSITE" id="PS50240">
    <property type="entry name" value="TRYPSIN_DOM"/>
    <property type="match status" value="1"/>
</dbReference>
<evidence type="ECO:0000256" key="6">
    <source>
        <dbReference type="ARBA" id="ARBA00024195"/>
    </source>
</evidence>
<evidence type="ECO:0000256" key="1">
    <source>
        <dbReference type="ARBA" id="ARBA00022670"/>
    </source>
</evidence>
<evidence type="ECO:0000256" key="8">
    <source>
        <dbReference type="SAM" id="MobiDB-lite"/>
    </source>
</evidence>
<dbReference type="OrthoDB" id="425190at2759"/>
<keyword evidence="1 7" id="KW-0645">Protease</keyword>
<dbReference type="PRINTS" id="PR00722">
    <property type="entry name" value="CHYMOTRYPSIN"/>
</dbReference>
<keyword evidence="4 7" id="KW-0720">Serine protease</keyword>
<dbReference type="GO" id="GO:0006508">
    <property type="term" value="P:proteolysis"/>
    <property type="evidence" value="ECO:0007669"/>
    <property type="project" value="UniProtKB-KW"/>
</dbReference>
<gene>
    <name evidence="11" type="primary">LOC108666108</name>
</gene>
<dbReference type="Gene3D" id="2.40.10.10">
    <property type="entry name" value="Trypsin-like serine proteases"/>
    <property type="match status" value="1"/>
</dbReference>
<sequence>MIFRHLLINAASCAALIVVGFIFRDTECALQQHYSRGQASSRLVQPSTVDPLEATSGALGHSRLTQTQGISQLVRGKKNYLSTTGHRVQAHEWEDAGDRWKMEMLKLLWPEISFTNGTTHSRSNETTNSLLSGNVSSDIKMGRKPSLSKLDALNIFVPSIPDQMPRVNRILFPSSFSTYSPSFIEVAKFFRSPFGSSEQNFIDSSLLPAEHRSLKNAQPHSTALNNNILDADFLSGLGTSPQESLENPPFLANSNDNPSIRVNASSIAHLLNILENPEEIESLEHSPSDNTSFASDPTRNNFRPTPVPPVINNLNSIPRKDIENDISVFRENVTRLKEYPSAVDAFTTILKNLGLALDVANPEFDVFNPRTPLAFQTEVGAKCITSDAKEVQGVCLPLEECPALQPFAAQTEHLHATVYLYSNICRFQTRKAYYCCPLYTFSSALPGKIRSIVPPPQKSPVKTDIPGPDECGRVKTRHGKVTGGDQVKDGDWPWLAALGTPESETGFRLTCSGALVTRRHVLSAAHCFYTAALLAPSHVRLGDTDLRHNSLPLHRDYVIIARNFPQYHKHISINDIVILTLDRDVLFDEFVGPGCLPYDLLRSPAPGDNVTAVGFGRQSSRFPLTSSSPNAIELRVLENSFCQQAYYSSRSFPVIDHRTFCAGGRPDQGTCEGDSGGPLHMYDAALDRHVVVGLVKGGGGCGVADLPSVNTRLVPFLPWIETVIKQRNKVQQ</sequence>
<dbReference type="Gene3D" id="3.30.1640.30">
    <property type="match status" value="1"/>
</dbReference>
<evidence type="ECO:0000256" key="4">
    <source>
        <dbReference type="ARBA" id="ARBA00022825"/>
    </source>
</evidence>
<dbReference type="PANTHER" id="PTHR24256">
    <property type="entry name" value="TRYPTASE-RELATED"/>
    <property type="match status" value="1"/>
</dbReference>
<proteinExistence type="inferred from homology"/>
<dbReference type="InterPro" id="IPR033116">
    <property type="entry name" value="TRYPSIN_SER"/>
</dbReference>
<keyword evidence="3 7" id="KW-0378">Hydrolase</keyword>
<dbReference type="Proteomes" id="UP000694843">
    <property type="component" value="Unplaced"/>
</dbReference>
<evidence type="ECO:0000256" key="2">
    <source>
        <dbReference type="ARBA" id="ARBA00022729"/>
    </source>
</evidence>
<evidence type="ECO:0000313" key="10">
    <source>
        <dbReference type="Proteomes" id="UP000694843"/>
    </source>
</evidence>
<dbReference type="GeneID" id="108666108"/>
<dbReference type="InterPro" id="IPR043504">
    <property type="entry name" value="Peptidase_S1_PA_chymotrypsin"/>
</dbReference>
<dbReference type="PROSITE" id="PS00134">
    <property type="entry name" value="TRYPSIN_HIS"/>
    <property type="match status" value="1"/>
</dbReference>
<dbReference type="InterPro" id="IPR001314">
    <property type="entry name" value="Peptidase_S1A"/>
</dbReference>
<dbReference type="InterPro" id="IPR022700">
    <property type="entry name" value="CLIP"/>
</dbReference>
<dbReference type="SMART" id="SM00020">
    <property type="entry name" value="Tryp_SPc"/>
    <property type="match status" value="1"/>
</dbReference>
<dbReference type="Pfam" id="PF12032">
    <property type="entry name" value="CLIP"/>
    <property type="match status" value="1"/>
</dbReference>
<dbReference type="AlphaFoldDB" id="A0A979FVY4"/>
<dbReference type="Pfam" id="PF00089">
    <property type="entry name" value="Trypsin"/>
    <property type="match status" value="1"/>
</dbReference>
<evidence type="ECO:0000259" key="9">
    <source>
        <dbReference type="PROSITE" id="PS50240"/>
    </source>
</evidence>
<dbReference type="RefSeq" id="XP_047740546.1">
    <property type="nucleotide sequence ID" value="XM_047884590.1"/>
</dbReference>
<reference evidence="11" key="1">
    <citation type="submission" date="2025-08" db="UniProtKB">
        <authorList>
            <consortium name="RefSeq"/>
        </authorList>
    </citation>
    <scope>IDENTIFICATION</scope>
    <source>
        <tissue evidence="11">Whole organism</tissue>
    </source>
</reference>
<keyword evidence="2" id="KW-0732">Signal</keyword>
<accession>A0A979FVY4</accession>
<dbReference type="InterPro" id="IPR009003">
    <property type="entry name" value="Peptidase_S1_PA"/>
</dbReference>
<feature type="compositionally biased region" description="Polar residues" evidence="8">
    <location>
        <begin position="288"/>
        <end position="303"/>
    </location>
</feature>
<dbReference type="SUPFAM" id="SSF50494">
    <property type="entry name" value="Trypsin-like serine proteases"/>
    <property type="match status" value="1"/>
</dbReference>
<protein>
    <submittedName>
        <fullName evidence="11">Uncharacterized protein LOC108666108</fullName>
    </submittedName>
</protein>
<comment type="similarity">
    <text evidence="6">Belongs to the peptidase S1 family. CLIP subfamily.</text>
</comment>
<dbReference type="InterPro" id="IPR038565">
    <property type="entry name" value="CLIP_sf"/>
</dbReference>
<keyword evidence="5" id="KW-1015">Disulfide bond</keyword>
<feature type="region of interest" description="Disordered" evidence="8">
    <location>
        <begin position="282"/>
        <end position="309"/>
    </location>
</feature>
<keyword evidence="10" id="KW-1185">Reference proteome</keyword>
<dbReference type="KEGG" id="hazt:108666108"/>
<organism evidence="10 11">
    <name type="scientific">Hyalella azteca</name>
    <name type="common">Amphipod</name>
    <dbReference type="NCBI Taxonomy" id="294128"/>
    <lineage>
        <taxon>Eukaryota</taxon>
        <taxon>Metazoa</taxon>
        <taxon>Ecdysozoa</taxon>
        <taxon>Arthropoda</taxon>
        <taxon>Crustacea</taxon>
        <taxon>Multicrustacea</taxon>
        <taxon>Malacostraca</taxon>
        <taxon>Eumalacostraca</taxon>
        <taxon>Peracarida</taxon>
        <taxon>Amphipoda</taxon>
        <taxon>Senticaudata</taxon>
        <taxon>Talitrida</taxon>
        <taxon>Talitroidea</taxon>
        <taxon>Hyalellidae</taxon>
        <taxon>Hyalella</taxon>
    </lineage>
</organism>
<dbReference type="InterPro" id="IPR001254">
    <property type="entry name" value="Trypsin_dom"/>
</dbReference>
<feature type="domain" description="Peptidase S1" evidence="9">
    <location>
        <begin position="481"/>
        <end position="725"/>
    </location>
</feature>
<dbReference type="InterPro" id="IPR051487">
    <property type="entry name" value="Ser/Thr_Proteases_Immune/Dev"/>
</dbReference>
<evidence type="ECO:0000256" key="5">
    <source>
        <dbReference type="ARBA" id="ARBA00023157"/>
    </source>
</evidence>
<evidence type="ECO:0000313" key="11">
    <source>
        <dbReference type="RefSeq" id="XP_047740546.1"/>
    </source>
</evidence>
<dbReference type="CDD" id="cd00190">
    <property type="entry name" value="Tryp_SPc"/>
    <property type="match status" value="1"/>
</dbReference>
<name>A0A979FVY4_HYAAZ</name>